<evidence type="ECO:0000313" key="9">
    <source>
        <dbReference type="EMBL" id="SDF77139.1"/>
    </source>
</evidence>
<comment type="similarity">
    <text evidence="2 8">Belongs to the 4-toluene sulfonate uptake permease (TSUP) (TC 2.A.102) family.</text>
</comment>
<reference evidence="9 10" key="1">
    <citation type="submission" date="2016-10" db="EMBL/GenBank/DDBJ databases">
        <authorList>
            <person name="Varghese N."/>
            <person name="Submissions S."/>
        </authorList>
    </citation>
    <scope>NUCLEOTIDE SEQUENCE [LARGE SCALE GENOMIC DNA]</scope>
    <source>
        <strain evidence="9 10">DSM 18839</strain>
    </source>
</reference>
<dbReference type="PANTHER" id="PTHR30269:SF37">
    <property type="entry name" value="MEMBRANE TRANSPORTER PROTEIN"/>
    <property type="match status" value="1"/>
</dbReference>
<dbReference type="AlphaFoldDB" id="A0A8G2BHQ4"/>
<keyword evidence="4 8" id="KW-1003">Cell membrane</keyword>
<feature type="transmembrane region" description="Helical" evidence="8">
    <location>
        <begin position="38"/>
        <end position="58"/>
    </location>
</feature>
<evidence type="ECO:0000256" key="8">
    <source>
        <dbReference type="RuleBase" id="RU363041"/>
    </source>
</evidence>
<protein>
    <recommendedName>
        <fullName evidence="8">Probable membrane transporter protein</fullName>
    </recommendedName>
</protein>
<dbReference type="EMBL" id="FNBW01000006">
    <property type="protein sequence ID" value="SDF77139.1"/>
    <property type="molecule type" value="Genomic_DNA"/>
</dbReference>
<evidence type="ECO:0000256" key="6">
    <source>
        <dbReference type="ARBA" id="ARBA00022989"/>
    </source>
</evidence>
<evidence type="ECO:0000256" key="1">
    <source>
        <dbReference type="ARBA" id="ARBA00004651"/>
    </source>
</evidence>
<dbReference type="PANTHER" id="PTHR30269">
    <property type="entry name" value="TRANSMEMBRANE PROTEIN YFCA"/>
    <property type="match status" value="1"/>
</dbReference>
<organism evidence="9 10">
    <name type="scientific">Thalassobaculum litoreum DSM 18839</name>
    <dbReference type="NCBI Taxonomy" id="1123362"/>
    <lineage>
        <taxon>Bacteria</taxon>
        <taxon>Pseudomonadati</taxon>
        <taxon>Pseudomonadota</taxon>
        <taxon>Alphaproteobacteria</taxon>
        <taxon>Rhodospirillales</taxon>
        <taxon>Thalassobaculaceae</taxon>
        <taxon>Thalassobaculum</taxon>
    </lineage>
</organism>
<dbReference type="RefSeq" id="WP_028796282.1">
    <property type="nucleotide sequence ID" value="NZ_FNBW01000006.1"/>
</dbReference>
<feature type="transmembrane region" description="Helical" evidence="8">
    <location>
        <begin position="174"/>
        <end position="192"/>
    </location>
</feature>
<evidence type="ECO:0000256" key="2">
    <source>
        <dbReference type="ARBA" id="ARBA00009142"/>
    </source>
</evidence>
<evidence type="ECO:0000256" key="7">
    <source>
        <dbReference type="ARBA" id="ARBA00023136"/>
    </source>
</evidence>
<keyword evidence="5 8" id="KW-0812">Transmembrane</keyword>
<evidence type="ECO:0000313" key="10">
    <source>
        <dbReference type="Proteomes" id="UP000198615"/>
    </source>
</evidence>
<feature type="transmembrane region" description="Helical" evidence="8">
    <location>
        <begin position="137"/>
        <end position="162"/>
    </location>
</feature>
<dbReference type="Proteomes" id="UP000198615">
    <property type="component" value="Unassembled WGS sequence"/>
</dbReference>
<dbReference type="InterPro" id="IPR002781">
    <property type="entry name" value="TM_pro_TauE-like"/>
</dbReference>
<feature type="transmembrane region" description="Helical" evidence="8">
    <location>
        <begin position="104"/>
        <end position="125"/>
    </location>
</feature>
<dbReference type="Pfam" id="PF01925">
    <property type="entry name" value="TauE"/>
    <property type="match status" value="1"/>
</dbReference>
<feature type="transmembrane region" description="Helical" evidence="8">
    <location>
        <begin position="199"/>
        <end position="222"/>
    </location>
</feature>
<sequence>MTEMLSDLDPPLLVLTICAAFLAGAVRGFAGFGSALVLAPVLALVYGPTVAVPVMSVLQVPILYQVTKIAMRETNWKRTAPMAATALVSIPLGAAVLKSLDPEMLRIGISVIVLTLAAVMAVGGLPRVARTRTRDIVAASTAGAMGGATGIGGPPLVLYFLATAEPARQVRGDLSGYFLVTGIVGLATYFLYGLITLKALTIGGILAVPHFAGMSFGGFLFPRASEKTFRWIALTILACVGVGTLLK</sequence>
<evidence type="ECO:0000256" key="3">
    <source>
        <dbReference type="ARBA" id="ARBA00022448"/>
    </source>
</evidence>
<name>A0A8G2BHQ4_9PROT</name>
<evidence type="ECO:0000256" key="5">
    <source>
        <dbReference type="ARBA" id="ARBA00022692"/>
    </source>
</evidence>
<keyword evidence="6 8" id="KW-1133">Transmembrane helix</keyword>
<comment type="caution">
    <text evidence="9">The sequence shown here is derived from an EMBL/GenBank/DDBJ whole genome shotgun (WGS) entry which is preliminary data.</text>
</comment>
<evidence type="ECO:0000256" key="4">
    <source>
        <dbReference type="ARBA" id="ARBA00022475"/>
    </source>
</evidence>
<keyword evidence="3" id="KW-0813">Transport</keyword>
<dbReference type="GO" id="GO:0005886">
    <property type="term" value="C:plasma membrane"/>
    <property type="evidence" value="ECO:0007669"/>
    <property type="project" value="UniProtKB-SubCell"/>
</dbReference>
<comment type="subcellular location">
    <subcellularLocation>
        <location evidence="1 8">Cell membrane</location>
        <topology evidence="1 8">Multi-pass membrane protein</topology>
    </subcellularLocation>
</comment>
<proteinExistence type="inferred from homology"/>
<keyword evidence="7 8" id="KW-0472">Membrane</keyword>
<feature type="transmembrane region" description="Helical" evidence="8">
    <location>
        <begin position="79"/>
        <end position="98"/>
    </location>
</feature>
<keyword evidence="10" id="KW-1185">Reference proteome</keyword>
<gene>
    <name evidence="9" type="ORF">SAMN05660686_02294</name>
</gene>
<feature type="transmembrane region" description="Helical" evidence="8">
    <location>
        <begin position="228"/>
        <end position="246"/>
    </location>
</feature>
<dbReference type="InterPro" id="IPR052017">
    <property type="entry name" value="TSUP"/>
</dbReference>
<accession>A0A8G2BHQ4</accession>